<dbReference type="AlphaFoldDB" id="A0A2P6M5J2"/>
<dbReference type="RefSeq" id="WP_106991558.1">
    <property type="nucleotide sequence ID" value="NZ_KZ679107.1"/>
</dbReference>
<protein>
    <recommendedName>
        <fullName evidence="3">Pyocin activator protein PrtN</fullName>
    </recommendedName>
</protein>
<evidence type="ECO:0000313" key="1">
    <source>
        <dbReference type="EMBL" id="PRH81268.1"/>
    </source>
</evidence>
<gene>
    <name evidence="1" type="ORF">C6N40_13535</name>
</gene>
<evidence type="ECO:0008006" key="3">
    <source>
        <dbReference type="Google" id="ProtNLM"/>
    </source>
</evidence>
<sequence>MSTPPDPTLAAALERELFARFGPLLGGDDLWGALGYPSMEAFRQALARNQLPVPVFPLPHRRGKFALVKDVAQWLAACRATATRPTPYSCLP</sequence>
<keyword evidence="2" id="KW-1185">Reference proteome</keyword>
<proteinExistence type="predicted"/>
<accession>A0A2P6M5J2</accession>
<evidence type="ECO:0000313" key="2">
    <source>
        <dbReference type="Proteomes" id="UP000241736"/>
    </source>
</evidence>
<organism evidence="1 2">
    <name type="scientific">Arenimonas caeni</name>
    <dbReference type="NCBI Taxonomy" id="2058085"/>
    <lineage>
        <taxon>Bacteria</taxon>
        <taxon>Pseudomonadati</taxon>
        <taxon>Pseudomonadota</taxon>
        <taxon>Gammaproteobacteria</taxon>
        <taxon>Lysobacterales</taxon>
        <taxon>Lysobacteraceae</taxon>
        <taxon>Arenimonas</taxon>
    </lineage>
</organism>
<reference evidence="1 2" key="1">
    <citation type="submission" date="2018-03" db="EMBL/GenBank/DDBJ databases">
        <title>Arenimonas caeni sp. nov., isolated from activated sludge.</title>
        <authorList>
            <person name="Liu H."/>
        </authorList>
    </citation>
    <scope>NUCLEOTIDE SEQUENCE [LARGE SCALE GENOMIC DNA]</scope>
    <source>
        <strain evidence="2">z29</strain>
    </source>
</reference>
<dbReference type="Proteomes" id="UP000241736">
    <property type="component" value="Unassembled WGS sequence"/>
</dbReference>
<dbReference type="EMBL" id="PVLF01000033">
    <property type="protein sequence ID" value="PRH81268.1"/>
    <property type="molecule type" value="Genomic_DNA"/>
</dbReference>
<name>A0A2P6M5J2_9GAMM</name>
<comment type="caution">
    <text evidence="1">The sequence shown here is derived from an EMBL/GenBank/DDBJ whole genome shotgun (WGS) entry which is preliminary data.</text>
</comment>
<dbReference type="OrthoDB" id="8591913at2"/>